<dbReference type="RefSeq" id="WP_094451225.1">
    <property type="nucleotide sequence ID" value="NZ_NMVI01000018.1"/>
</dbReference>
<dbReference type="Proteomes" id="UP000216533">
    <property type="component" value="Unassembled WGS sequence"/>
</dbReference>
<sequence>MAEEVRTELDGRTLRLTNLTKPLFPDGTTKAEVIEYYLAVSDTLLPHLRDRAVSRIRYPDGADGPNFFEKNPPPNAPSWFTTTTVRSGEHQTRYPHVDERAALVHAANLAALELHVPQFWFEGRDPVWVDGPEAVLPGLLVIDLDPGEGVDMATIATAALQAATVVAGDGLVPVPVVSGRKGLHVYAPVAPASGAELMAYAAGVGAVMAEQNPGQFASLKGAKNRQGMIRVDQEQNATGRSMACPYSLRAGARPQCTTPVSWDEVAEAAQGRTELRFSPAQVLERVAQFGDLAADLLRPGTVPLPAPPSP</sequence>
<gene>
    <name evidence="2" type="ORF">CGZ92_10070</name>
</gene>
<protein>
    <submittedName>
        <fullName evidence="2">ATP-dependent DNA ligase</fullName>
    </submittedName>
</protein>
<accession>A0A255E512</accession>
<reference evidence="2 3" key="1">
    <citation type="submission" date="2017-07" db="EMBL/GenBank/DDBJ databases">
        <title>Draft whole genome sequences of clinical Proprionibacteriaceae strains.</title>
        <authorList>
            <person name="Bernier A.-M."/>
            <person name="Bernard K."/>
            <person name="Domingo M.-C."/>
        </authorList>
    </citation>
    <scope>NUCLEOTIDE SEQUENCE [LARGE SCALE GENOMIC DNA]</scope>
    <source>
        <strain evidence="2 3">NML 160184</strain>
    </source>
</reference>
<evidence type="ECO:0000259" key="1">
    <source>
        <dbReference type="Pfam" id="PF21686"/>
    </source>
</evidence>
<comment type="caution">
    <text evidence="2">The sequence shown here is derived from an EMBL/GenBank/DDBJ whole genome shotgun (WGS) entry which is preliminary data.</text>
</comment>
<proteinExistence type="predicted"/>
<dbReference type="AlphaFoldDB" id="A0A255E512"/>
<dbReference type="PANTHER" id="PTHR42705">
    <property type="entry name" value="BIFUNCTIONAL NON-HOMOLOGOUS END JOINING PROTEIN LIGD"/>
    <property type="match status" value="1"/>
</dbReference>
<dbReference type="InterPro" id="IPR014145">
    <property type="entry name" value="LigD_pol_dom"/>
</dbReference>
<feature type="domain" description="DNA ligase D polymerase" evidence="1">
    <location>
        <begin position="29"/>
        <end position="292"/>
    </location>
</feature>
<dbReference type="EMBL" id="NMVI01000018">
    <property type="protein sequence ID" value="OYN86658.1"/>
    <property type="molecule type" value="Genomic_DNA"/>
</dbReference>
<dbReference type="PANTHER" id="PTHR42705:SF2">
    <property type="entry name" value="BIFUNCTIONAL NON-HOMOLOGOUS END JOINING PROTEIN LIGD"/>
    <property type="match status" value="1"/>
</dbReference>
<name>A0A255E512_9ACTN</name>
<dbReference type="Gene3D" id="3.90.920.10">
    <property type="entry name" value="DNA primase, PRIM domain"/>
    <property type="match status" value="1"/>
</dbReference>
<dbReference type="InterPro" id="IPR052171">
    <property type="entry name" value="NHEJ_LigD"/>
</dbReference>
<keyword evidence="2" id="KW-0436">Ligase</keyword>
<dbReference type="GO" id="GO:0016874">
    <property type="term" value="F:ligase activity"/>
    <property type="evidence" value="ECO:0007669"/>
    <property type="project" value="UniProtKB-KW"/>
</dbReference>
<evidence type="ECO:0000313" key="2">
    <source>
        <dbReference type="EMBL" id="OYN86658.1"/>
    </source>
</evidence>
<dbReference type="Pfam" id="PF21686">
    <property type="entry name" value="LigD_Prim-Pol"/>
    <property type="match status" value="1"/>
</dbReference>
<evidence type="ECO:0000313" key="3">
    <source>
        <dbReference type="Proteomes" id="UP000216533"/>
    </source>
</evidence>
<organism evidence="2 3">
    <name type="scientific">Parenemella sanctibonifatiensis</name>
    <dbReference type="NCBI Taxonomy" id="2016505"/>
    <lineage>
        <taxon>Bacteria</taxon>
        <taxon>Bacillati</taxon>
        <taxon>Actinomycetota</taxon>
        <taxon>Actinomycetes</taxon>
        <taxon>Propionibacteriales</taxon>
        <taxon>Propionibacteriaceae</taxon>
        <taxon>Parenemella</taxon>
    </lineage>
</organism>